<keyword evidence="4 5" id="KW-0472">Membrane</keyword>
<reference evidence="7" key="1">
    <citation type="journal article" date="2019" name="Int. J. Syst. Evol. Microbiol.">
        <title>The Global Catalogue of Microorganisms (GCM) 10K type strain sequencing project: providing services to taxonomists for standard genome sequencing and annotation.</title>
        <authorList>
            <consortium name="The Broad Institute Genomics Platform"/>
            <consortium name="The Broad Institute Genome Sequencing Center for Infectious Disease"/>
            <person name="Wu L."/>
            <person name="Ma J."/>
        </authorList>
    </citation>
    <scope>NUCLEOTIDE SEQUENCE [LARGE SCALE GENOMIC DNA]</scope>
    <source>
        <strain evidence="7">CCUG 56608</strain>
    </source>
</reference>
<keyword evidence="3" id="KW-1003">Cell membrane</keyword>
<accession>A0ABW3NKV5</accession>
<sequence length="119" mass="13335">MLDFLQHEIPLPSWIDSGVDWLTEHWSGLFSILQTVGEAVMNFTTNTLSAVPPLFLMVLLTVAAFFVFNRKWGFALFTFIGLLFIYNQGMWTDLMNTVTLVIISSLVAIVIGVPLVPRG</sequence>
<keyword evidence="2" id="KW-0813">Transport</keyword>
<keyword evidence="7" id="KW-1185">Reference proteome</keyword>
<feature type="transmembrane region" description="Helical" evidence="5">
    <location>
        <begin position="50"/>
        <end position="67"/>
    </location>
</feature>
<dbReference type="PANTHER" id="PTHR47737:SF1">
    <property type="entry name" value="GLYCINE BETAINE_PROLINE BETAINE TRANSPORT SYSTEM PERMEASE PROTEIN PROW"/>
    <property type="match status" value="1"/>
</dbReference>
<evidence type="ECO:0000256" key="2">
    <source>
        <dbReference type="ARBA" id="ARBA00022448"/>
    </source>
</evidence>
<feature type="transmembrane region" description="Helical" evidence="5">
    <location>
        <begin position="74"/>
        <end position="91"/>
    </location>
</feature>
<dbReference type="RefSeq" id="WP_379593932.1">
    <property type="nucleotide sequence ID" value="NZ_JBHTKK010000028.1"/>
</dbReference>
<gene>
    <name evidence="6" type="ORF">ACFQ19_17360</name>
</gene>
<feature type="transmembrane region" description="Helical" evidence="5">
    <location>
        <begin position="97"/>
        <end position="116"/>
    </location>
</feature>
<comment type="caution">
    <text evidence="6">The sequence shown here is derived from an EMBL/GenBank/DDBJ whole genome shotgun (WGS) entry which is preliminary data.</text>
</comment>
<evidence type="ECO:0000256" key="1">
    <source>
        <dbReference type="ARBA" id="ARBA00004236"/>
    </source>
</evidence>
<evidence type="ECO:0008006" key="8">
    <source>
        <dbReference type="Google" id="ProtNLM"/>
    </source>
</evidence>
<protein>
    <recommendedName>
        <fullName evidence="8">Glycine/betaine ABC transporter</fullName>
    </recommendedName>
</protein>
<dbReference type="EMBL" id="JBHTKK010000028">
    <property type="protein sequence ID" value="MFD1067778.1"/>
    <property type="molecule type" value="Genomic_DNA"/>
</dbReference>
<proteinExistence type="predicted"/>
<evidence type="ECO:0000313" key="6">
    <source>
        <dbReference type="EMBL" id="MFD1067778.1"/>
    </source>
</evidence>
<evidence type="ECO:0000256" key="4">
    <source>
        <dbReference type="ARBA" id="ARBA00023136"/>
    </source>
</evidence>
<organism evidence="6 7">
    <name type="scientific">Oceanobacillus locisalsi</name>
    <dbReference type="NCBI Taxonomy" id="546107"/>
    <lineage>
        <taxon>Bacteria</taxon>
        <taxon>Bacillati</taxon>
        <taxon>Bacillota</taxon>
        <taxon>Bacilli</taxon>
        <taxon>Bacillales</taxon>
        <taxon>Bacillaceae</taxon>
        <taxon>Oceanobacillus</taxon>
    </lineage>
</organism>
<dbReference type="PANTHER" id="PTHR47737">
    <property type="entry name" value="GLYCINE BETAINE/PROLINE BETAINE TRANSPORT SYSTEM PERMEASE PROTEIN PROW"/>
    <property type="match status" value="1"/>
</dbReference>
<keyword evidence="5" id="KW-1133">Transmembrane helix</keyword>
<comment type="subcellular location">
    <subcellularLocation>
        <location evidence="1">Cell membrane</location>
    </subcellularLocation>
</comment>
<name>A0ABW3NKV5_9BACI</name>
<evidence type="ECO:0000256" key="5">
    <source>
        <dbReference type="SAM" id="Phobius"/>
    </source>
</evidence>
<evidence type="ECO:0000256" key="3">
    <source>
        <dbReference type="ARBA" id="ARBA00022475"/>
    </source>
</evidence>
<dbReference type="Proteomes" id="UP001597041">
    <property type="component" value="Unassembled WGS sequence"/>
</dbReference>
<evidence type="ECO:0000313" key="7">
    <source>
        <dbReference type="Proteomes" id="UP001597041"/>
    </source>
</evidence>
<keyword evidence="5" id="KW-0812">Transmembrane</keyword>